<dbReference type="EMBL" id="BLLF01007697">
    <property type="protein sequence ID" value="GFH33073.1"/>
    <property type="molecule type" value="Genomic_DNA"/>
</dbReference>
<accession>A0A6A0ALA3</accession>
<evidence type="ECO:0000313" key="1">
    <source>
        <dbReference type="EMBL" id="GFH33073.1"/>
    </source>
</evidence>
<comment type="caution">
    <text evidence="1">The sequence shown here is derived from an EMBL/GenBank/DDBJ whole genome shotgun (WGS) entry which is preliminary data.</text>
</comment>
<keyword evidence="2" id="KW-1185">Reference proteome</keyword>
<evidence type="ECO:0000313" key="2">
    <source>
        <dbReference type="Proteomes" id="UP000485058"/>
    </source>
</evidence>
<reference evidence="1 2" key="1">
    <citation type="submission" date="2020-02" db="EMBL/GenBank/DDBJ databases">
        <title>Draft genome sequence of Haematococcus lacustris strain NIES-144.</title>
        <authorList>
            <person name="Morimoto D."/>
            <person name="Nakagawa S."/>
            <person name="Yoshida T."/>
            <person name="Sawayama S."/>
        </authorList>
    </citation>
    <scope>NUCLEOTIDE SEQUENCE [LARGE SCALE GENOMIC DNA]</scope>
    <source>
        <strain evidence="1 2">NIES-144</strain>
    </source>
</reference>
<proteinExistence type="predicted"/>
<dbReference type="Proteomes" id="UP000485058">
    <property type="component" value="Unassembled WGS sequence"/>
</dbReference>
<sequence length="184" mass="20132">MAGARVIAGSHEHQRRFGLPVDGSPAWTELTWLEGQGQGEGGMVPTEAMRYEVARQRRLLGVGQGVVVNKAWRQRGVNRGSMLRHAVDTSRQLEAAHVSWQADWADWQALGGQPNSRPYRPLSPFAITPGCSCKAHHIKLDTKAIYGLMRAAGMLPANITSLTRFRNGVAGPRDSEVANRTPTI</sequence>
<gene>
    <name evidence="1" type="ORF">HaLaN_32388</name>
</gene>
<protein>
    <submittedName>
        <fullName evidence="1">Uncharacterized protein</fullName>
    </submittedName>
</protein>
<name>A0A6A0ALA3_HAELA</name>
<dbReference type="AlphaFoldDB" id="A0A6A0ALA3"/>
<organism evidence="1 2">
    <name type="scientific">Haematococcus lacustris</name>
    <name type="common">Green alga</name>
    <name type="synonym">Haematococcus pluvialis</name>
    <dbReference type="NCBI Taxonomy" id="44745"/>
    <lineage>
        <taxon>Eukaryota</taxon>
        <taxon>Viridiplantae</taxon>
        <taxon>Chlorophyta</taxon>
        <taxon>core chlorophytes</taxon>
        <taxon>Chlorophyceae</taxon>
        <taxon>CS clade</taxon>
        <taxon>Chlamydomonadales</taxon>
        <taxon>Haematococcaceae</taxon>
        <taxon>Haematococcus</taxon>
    </lineage>
</organism>